<protein>
    <recommendedName>
        <fullName evidence="4">Phasin family protein</fullName>
    </recommendedName>
</protein>
<accession>A0ABP2P8H4</accession>
<evidence type="ECO:0000313" key="3">
    <source>
        <dbReference type="Proteomes" id="UP000004980"/>
    </source>
</evidence>
<keyword evidence="1" id="KW-0175">Coiled coil</keyword>
<gene>
    <name evidence="2" type="ORF">WQE_47389</name>
</gene>
<sequence length="162" mass="17730">METEFTNSFNVGRTNLRLALRLVSLAHEWQQHAGELQARRIERDIEALRREHEAMAGAKNWSEINAATQAVMRDYLAASASLWQEGMNVAMRNQNAFGEAIADWLKNVQSAWTGGFQKTAGAGKAAMPYGFNGFGQALQTPDQVASAPTARARAAKGDQHAV</sequence>
<organism evidence="2 3">
    <name type="scientific">Paraburkholderia hospita</name>
    <dbReference type="NCBI Taxonomy" id="169430"/>
    <lineage>
        <taxon>Bacteria</taxon>
        <taxon>Pseudomonadati</taxon>
        <taxon>Pseudomonadota</taxon>
        <taxon>Betaproteobacteria</taxon>
        <taxon>Burkholderiales</taxon>
        <taxon>Burkholderiaceae</taxon>
        <taxon>Paraburkholderia</taxon>
    </lineage>
</organism>
<dbReference type="EMBL" id="AKAU01000292">
    <property type="protein sequence ID" value="EIM93833.1"/>
    <property type="molecule type" value="Genomic_DNA"/>
</dbReference>
<comment type="caution">
    <text evidence="2">The sequence shown here is derived from an EMBL/GenBank/DDBJ whole genome shotgun (WGS) entry which is preliminary data.</text>
</comment>
<dbReference type="Proteomes" id="UP000004980">
    <property type="component" value="Unassembled WGS sequence"/>
</dbReference>
<evidence type="ECO:0008006" key="4">
    <source>
        <dbReference type="Google" id="ProtNLM"/>
    </source>
</evidence>
<evidence type="ECO:0000256" key="1">
    <source>
        <dbReference type="SAM" id="Coils"/>
    </source>
</evidence>
<dbReference type="RefSeq" id="WP_009770975.1">
    <property type="nucleotide sequence ID" value="NZ_AKAU01000292.1"/>
</dbReference>
<feature type="coiled-coil region" evidence="1">
    <location>
        <begin position="31"/>
        <end position="58"/>
    </location>
</feature>
<evidence type="ECO:0000313" key="2">
    <source>
        <dbReference type="EMBL" id="EIM93833.1"/>
    </source>
</evidence>
<name>A0ABP2P8H4_9BURK</name>
<proteinExistence type="predicted"/>
<reference evidence="2 3" key="1">
    <citation type="journal article" date="2012" name="J. Bacteriol.">
        <title>Draft Genome Sequence of the Soil Bacterium Burkholderia terrae Strain BS001, Which Interacts with Fungal Surface Structures.</title>
        <authorList>
            <person name="Nazir R."/>
            <person name="Hansen M.A."/>
            <person name="Sorensen S."/>
            <person name="van Elsas J.D."/>
        </authorList>
    </citation>
    <scope>NUCLEOTIDE SEQUENCE [LARGE SCALE GENOMIC DNA]</scope>
    <source>
        <strain evidence="2 3">BS001</strain>
    </source>
</reference>
<keyword evidence="3" id="KW-1185">Reference proteome</keyword>